<dbReference type="RefSeq" id="XP_040629379.1">
    <property type="nucleotide sequence ID" value="XM_040768457.1"/>
</dbReference>
<gene>
    <name evidence="1" type="ORF">DACRYDRAFT_107402</name>
</gene>
<dbReference type="Proteomes" id="UP000030653">
    <property type="component" value="Unassembled WGS sequence"/>
</dbReference>
<dbReference type="HOGENOM" id="CLU_1372172_0_0_1"/>
<dbReference type="EMBL" id="JH795862">
    <property type="protein sequence ID" value="EJU02485.1"/>
    <property type="molecule type" value="Genomic_DNA"/>
</dbReference>
<evidence type="ECO:0000313" key="2">
    <source>
        <dbReference type="Proteomes" id="UP000030653"/>
    </source>
</evidence>
<keyword evidence="2" id="KW-1185">Reference proteome</keyword>
<dbReference type="GeneID" id="63683519"/>
<dbReference type="AlphaFoldDB" id="M5G2P1"/>
<organism evidence="1 2">
    <name type="scientific">Dacryopinax primogenitus (strain DJM 731)</name>
    <name type="common">Brown rot fungus</name>
    <dbReference type="NCBI Taxonomy" id="1858805"/>
    <lineage>
        <taxon>Eukaryota</taxon>
        <taxon>Fungi</taxon>
        <taxon>Dikarya</taxon>
        <taxon>Basidiomycota</taxon>
        <taxon>Agaricomycotina</taxon>
        <taxon>Dacrymycetes</taxon>
        <taxon>Dacrymycetales</taxon>
        <taxon>Dacrymycetaceae</taxon>
        <taxon>Dacryopinax</taxon>
    </lineage>
</organism>
<protein>
    <recommendedName>
        <fullName evidence="3">Nucleotidyltransferase family protein</fullName>
    </recommendedName>
</protein>
<proteinExistence type="predicted"/>
<reference evidence="1 2" key="1">
    <citation type="journal article" date="2012" name="Science">
        <title>The Paleozoic origin of enzymatic lignin decomposition reconstructed from 31 fungal genomes.</title>
        <authorList>
            <person name="Floudas D."/>
            <person name="Binder M."/>
            <person name="Riley R."/>
            <person name="Barry K."/>
            <person name="Blanchette R.A."/>
            <person name="Henrissat B."/>
            <person name="Martinez A.T."/>
            <person name="Otillar R."/>
            <person name="Spatafora J.W."/>
            <person name="Yadav J.S."/>
            <person name="Aerts A."/>
            <person name="Benoit I."/>
            <person name="Boyd A."/>
            <person name="Carlson A."/>
            <person name="Copeland A."/>
            <person name="Coutinho P.M."/>
            <person name="de Vries R.P."/>
            <person name="Ferreira P."/>
            <person name="Findley K."/>
            <person name="Foster B."/>
            <person name="Gaskell J."/>
            <person name="Glotzer D."/>
            <person name="Gorecki P."/>
            <person name="Heitman J."/>
            <person name="Hesse C."/>
            <person name="Hori C."/>
            <person name="Igarashi K."/>
            <person name="Jurgens J.A."/>
            <person name="Kallen N."/>
            <person name="Kersten P."/>
            <person name="Kohler A."/>
            <person name="Kuees U."/>
            <person name="Kumar T.K.A."/>
            <person name="Kuo A."/>
            <person name="LaButti K."/>
            <person name="Larrondo L.F."/>
            <person name="Lindquist E."/>
            <person name="Ling A."/>
            <person name="Lombard V."/>
            <person name="Lucas S."/>
            <person name="Lundell T."/>
            <person name="Martin R."/>
            <person name="McLaughlin D.J."/>
            <person name="Morgenstern I."/>
            <person name="Morin E."/>
            <person name="Murat C."/>
            <person name="Nagy L.G."/>
            <person name="Nolan M."/>
            <person name="Ohm R.A."/>
            <person name="Patyshakuliyeva A."/>
            <person name="Rokas A."/>
            <person name="Ruiz-Duenas F.J."/>
            <person name="Sabat G."/>
            <person name="Salamov A."/>
            <person name="Samejima M."/>
            <person name="Schmutz J."/>
            <person name="Slot J.C."/>
            <person name="St John F."/>
            <person name="Stenlid J."/>
            <person name="Sun H."/>
            <person name="Sun S."/>
            <person name="Syed K."/>
            <person name="Tsang A."/>
            <person name="Wiebenga A."/>
            <person name="Young D."/>
            <person name="Pisabarro A."/>
            <person name="Eastwood D.C."/>
            <person name="Martin F."/>
            <person name="Cullen D."/>
            <person name="Grigoriev I.V."/>
            <person name="Hibbett D.S."/>
        </authorList>
    </citation>
    <scope>NUCLEOTIDE SEQUENCE [LARGE SCALE GENOMIC DNA]</scope>
    <source>
        <strain evidence="1 2">DJM-731 SS1</strain>
    </source>
</reference>
<dbReference type="OrthoDB" id="3067340at2759"/>
<accession>M5G2P1</accession>
<evidence type="ECO:0008006" key="3">
    <source>
        <dbReference type="Google" id="ProtNLM"/>
    </source>
</evidence>
<sequence length="199" mass="22983">MKDFIAALRKYGAIVGSSFMLAIMKAGDWCPSDLDIVLPDHTSKPFETFVLSHGYLKDFEIRDRHDNDYPSRNAPTRHSFRYVCYRNSTKKIDLCYIHFPNRPASHILTYHSTAVMNFFDGWAIYCLFPNWTFAGQFAKNKYQISPSLRTIAAINKLRARGFSEVAGSVQEWFPEAVSQVDGFIDRSKLRTIWRHELSA</sequence>
<evidence type="ECO:0000313" key="1">
    <source>
        <dbReference type="EMBL" id="EJU02485.1"/>
    </source>
</evidence>
<name>M5G2P1_DACPD</name>